<evidence type="ECO:0000256" key="15">
    <source>
        <dbReference type="PIRSR" id="PIRSR605027-1"/>
    </source>
</evidence>
<keyword evidence="7" id="KW-0809">Transit peptide</keyword>
<keyword evidence="5 17" id="KW-0812">Transmembrane</keyword>
<evidence type="ECO:0000256" key="12">
    <source>
        <dbReference type="ARBA" id="ARBA00023180"/>
    </source>
</evidence>
<proteinExistence type="inferred from homology"/>
<evidence type="ECO:0000256" key="10">
    <source>
        <dbReference type="ARBA" id="ARBA00023002"/>
    </source>
</evidence>
<dbReference type="InterPro" id="IPR036691">
    <property type="entry name" value="Endo/exonu/phosph_ase_sf"/>
</dbReference>
<dbReference type="GO" id="GO:0000139">
    <property type="term" value="C:Golgi membrane"/>
    <property type="evidence" value="ECO:0007669"/>
    <property type="project" value="UniProtKB-SubCell"/>
</dbReference>
<evidence type="ECO:0000256" key="8">
    <source>
        <dbReference type="ARBA" id="ARBA00022968"/>
    </source>
</evidence>
<dbReference type="EMBL" id="CAJPWZ010000459">
    <property type="protein sequence ID" value="CAG2193143.1"/>
    <property type="molecule type" value="Genomic_DNA"/>
</dbReference>
<evidence type="ECO:0000256" key="1">
    <source>
        <dbReference type="ARBA" id="ARBA00004606"/>
    </source>
</evidence>
<dbReference type="CDD" id="cd00218">
    <property type="entry name" value="GlcAT-I"/>
    <property type="match status" value="1"/>
</dbReference>
<keyword evidence="11 17" id="KW-0472">Membrane</keyword>
<organism evidence="19 20">
    <name type="scientific">Mytilus edulis</name>
    <name type="common">Blue mussel</name>
    <dbReference type="NCBI Taxonomy" id="6550"/>
    <lineage>
        <taxon>Eukaryota</taxon>
        <taxon>Metazoa</taxon>
        <taxon>Spiralia</taxon>
        <taxon>Lophotrochozoa</taxon>
        <taxon>Mollusca</taxon>
        <taxon>Bivalvia</taxon>
        <taxon>Autobranchia</taxon>
        <taxon>Pteriomorphia</taxon>
        <taxon>Mytilida</taxon>
        <taxon>Mytiloidea</taxon>
        <taxon>Mytilidae</taxon>
        <taxon>Mytilinae</taxon>
        <taxon>Mytilus</taxon>
    </lineage>
</organism>
<evidence type="ECO:0000256" key="2">
    <source>
        <dbReference type="ARBA" id="ARBA00007706"/>
    </source>
</evidence>
<comment type="cofactor">
    <cofactor evidence="16 17">
        <name>Mn(2+)</name>
        <dbReference type="ChEBI" id="CHEBI:29035"/>
    </cofactor>
</comment>
<dbReference type="SUPFAM" id="SSF47203">
    <property type="entry name" value="Acyl-CoA dehydrogenase C-terminal domain-like"/>
    <property type="match status" value="1"/>
</dbReference>
<dbReference type="InterPro" id="IPR005027">
    <property type="entry name" value="Glyco_trans_43"/>
</dbReference>
<feature type="active site" description="Proton donor/acceptor" evidence="15">
    <location>
        <position position="790"/>
    </location>
</feature>
<comment type="pathway">
    <text evidence="17">Protein modification; protein glycosylation.</text>
</comment>
<keyword evidence="10 19" id="KW-0560">Oxidoreductase</keyword>
<keyword evidence="8 17" id="KW-0735">Signal-anchor</keyword>
<dbReference type="GO" id="GO:0015018">
    <property type="term" value="F:galactosylgalactosylxylosylprotein 3-beta-glucuronosyltransferase activity"/>
    <property type="evidence" value="ECO:0007669"/>
    <property type="project" value="UniProtKB-UniRule"/>
</dbReference>
<evidence type="ECO:0000256" key="7">
    <source>
        <dbReference type="ARBA" id="ARBA00022946"/>
    </source>
</evidence>
<feature type="domain" description="ACAD9/ACADV-like C-terminal" evidence="18">
    <location>
        <begin position="946"/>
        <end position="1036"/>
    </location>
</feature>
<gene>
    <name evidence="19" type="ORF">MEDL_8504</name>
</gene>
<dbReference type="AlphaFoldDB" id="A0A8S3QEV7"/>
<dbReference type="GO" id="GO:0005975">
    <property type="term" value="P:carbohydrate metabolic process"/>
    <property type="evidence" value="ECO:0007669"/>
    <property type="project" value="TreeGrafter"/>
</dbReference>
<dbReference type="SUPFAM" id="SSF56219">
    <property type="entry name" value="DNase I-like"/>
    <property type="match status" value="1"/>
</dbReference>
<keyword evidence="13 16" id="KW-0464">Manganese</keyword>
<reference evidence="19" key="1">
    <citation type="submission" date="2021-03" db="EMBL/GenBank/DDBJ databases">
        <authorList>
            <person name="Bekaert M."/>
        </authorList>
    </citation>
    <scope>NUCLEOTIDE SEQUENCE</scope>
</reference>
<protein>
    <recommendedName>
        <fullName evidence="3 17">Galactosylgalactosylxylosylprotein 3-beta-glucuronosyltransferase</fullName>
        <ecNumber evidence="3 17">2.4.1.135</ecNumber>
    </recommendedName>
</protein>
<comment type="caution">
    <text evidence="19">The sequence shown here is derived from an EMBL/GenBank/DDBJ whole genome shotgun (WGS) entry which is preliminary data.</text>
</comment>
<dbReference type="Gene3D" id="3.60.10.10">
    <property type="entry name" value="Endonuclease/exonuclease/phosphatase"/>
    <property type="match status" value="1"/>
</dbReference>
<dbReference type="InterPro" id="IPR029044">
    <property type="entry name" value="Nucleotide-diphossugar_trans"/>
</dbReference>
<dbReference type="GO" id="GO:0050650">
    <property type="term" value="P:chondroitin sulfate proteoglycan biosynthetic process"/>
    <property type="evidence" value="ECO:0007669"/>
    <property type="project" value="TreeGrafter"/>
</dbReference>
<comment type="catalytic activity">
    <reaction evidence="14 17">
        <text>3-O-(beta-D-galactosyl-(1-&gt;3)-beta-D-galactosyl-(1-&gt;4)-beta-D-xylosyl)-L-seryl-[protein] + UDP-alpha-D-glucuronate = 3-O-(beta-D-GlcA-(1-&gt;3)-beta-D-Gal-(1-&gt;3)-beta-D-Gal-(1-&gt;4)-beta-D-Xyl)-L-seryl-[protein] + UDP + H(+)</text>
        <dbReference type="Rhea" id="RHEA:24168"/>
        <dbReference type="Rhea" id="RHEA-COMP:12571"/>
        <dbReference type="Rhea" id="RHEA-COMP:12573"/>
        <dbReference type="ChEBI" id="CHEBI:15378"/>
        <dbReference type="ChEBI" id="CHEBI:58052"/>
        <dbReference type="ChEBI" id="CHEBI:58223"/>
        <dbReference type="ChEBI" id="CHEBI:132090"/>
        <dbReference type="ChEBI" id="CHEBI:132093"/>
        <dbReference type="EC" id="2.4.1.135"/>
    </reaction>
</comment>
<sequence>MATTSAAQVSVIAVFIICVVCYFFTVPFCLQVIINGIEMAGYKWIGHNRSEIHVRGEKGSGGVGFLVRSILATQYNIEVIDSSKEGILWISLEHKDGKDGFKACVCYLPPVNSTRNDDANEFYDALLSQVHMYGKDSLFLLCGDFNSRCSNFENYIPGVDKIPERNIVDFKSNLYGELLCEYLINSSCCILNGRNCVKNNYTYVSQLGSSVVDYCIVPYESLNLFESFEVITMSELLEKHKLLEYADPRVSKPDHSMLIWNINIDKIVRGNMNEEINTCEYKKYDLNNIPSSFLATHLHKIEDLISSLEVQSANCSEIDQIYSDFVNLLKVEMTENLSYKVIKMSSGLLSNKRRRIKKPWWTDKLTQLWNNVCVAEKAMLESKSDSRKRQCRIEFIDKRKTFDREAQRAKRTHWRKQMVEIDDMETTNHSEFWKKIGRIGVGTERRKLIPMSVQLPDGSIAHGREAVVTEWKRSYCSLLNPETVNSEYVMDQRLDTEIEMNNEITSFEVVNAVRSLKRNKAVGVDEIPAEILKVPTNLFNDTDIDKQQVNNAIHVKLMSDFKQKWNEDLHKDTTRRNGPGGVLYYGGQMSCTQRVEQNKHLPIIYVITPTYKRLTQIPELTRLGNTLRNVPAVHWVVVEEGNRTLEEVRHLLMKIDIQFTYLSATRYKHVPNTLKGIHQRNEAIFWLRNNIDISKDGVVYFADDDNTYDLEIFTEMRYTKKISVWPVGFVSKKKYQTPILENGKVVKFDAWNTKHRQFPIDMAGFALNTKTFYYNDDLYFRRTFQKGYQESSFLEICCTLNDLEPKANGCTKIFSSEGCWVCANECLQILGGLGYMKDYPYERLLRDGRILMIFEGTNEILRMFVALQGCQHAGKQLKDLVKKLRNPLANPGLFFGTLKKRMMSDPLKPALKLHLDEEVHPSLKTAAQSLGDRHFYIPDSRKSIREKVVHEQLDLKRLANIVIDLYAMTSCIARTSRSLSIGLRNSDHELLITNTFCYEADLRIKHEMQQLLKGKTENTDETIHKIADLVFKNKGYAASHPLDRNW</sequence>
<keyword evidence="12" id="KW-0325">Glycoprotein</keyword>
<evidence type="ECO:0000256" key="3">
    <source>
        <dbReference type="ARBA" id="ARBA00012641"/>
    </source>
</evidence>
<dbReference type="InterPro" id="IPR049448">
    <property type="entry name" value="ACAD9/ACADV-like_C"/>
</dbReference>
<evidence type="ECO:0000256" key="11">
    <source>
        <dbReference type="ARBA" id="ARBA00023136"/>
    </source>
</evidence>
<dbReference type="FunFam" id="3.90.550.10:FF:000044">
    <property type="entry name" value="Galactosylgalactosylxylosylprotein 3-beta-glucuronosyltransferase"/>
    <property type="match status" value="1"/>
</dbReference>
<evidence type="ECO:0000256" key="4">
    <source>
        <dbReference type="ARBA" id="ARBA00022679"/>
    </source>
</evidence>
<dbReference type="PROSITE" id="PS00073">
    <property type="entry name" value="ACYL_COA_DH_2"/>
    <property type="match status" value="1"/>
</dbReference>
<comment type="subcellular location">
    <subcellularLocation>
        <location evidence="17">Golgi apparatus membrane</location>
        <topology evidence="17">Single-pass type II membrane protein</topology>
    </subcellularLocation>
    <subcellularLocation>
        <location evidence="1">Membrane</location>
        <topology evidence="1">Single-pass type II membrane protein</topology>
    </subcellularLocation>
</comment>
<dbReference type="OrthoDB" id="675023at2759"/>
<evidence type="ECO:0000256" key="14">
    <source>
        <dbReference type="ARBA" id="ARBA00047979"/>
    </source>
</evidence>
<keyword evidence="9 17" id="KW-1133">Transmembrane helix</keyword>
<dbReference type="GO" id="GO:0046872">
    <property type="term" value="F:metal ion binding"/>
    <property type="evidence" value="ECO:0007669"/>
    <property type="project" value="UniProtKB-KW"/>
</dbReference>
<keyword evidence="4 17" id="KW-0808">Transferase</keyword>
<keyword evidence="20" id="KW-1185">Reference proteome</keyword>
<feature type="binding site" evidence="16">
    <location>
        <position position="705"/>
    </location>
    <ligand>
        <name>Mn(2+)</name>
        <dbReference type="ChEBI" id="CHEBI:29035"/>
    </ligand>
</feature>
<dbReference type="PANTHER" id="PTHR10896:SF50">
    <property type="entry name" value="GALACTOSYLGALACTOSYLXYLOSYLPROTEIN 3-BETA-GLUCURONOSYLTRANSFERASE P"/>
    <property type="match status" value="1"/>
</dbReference>
<dbReference type="InterPro" id="IPR036250">
    <property type="entry name" value="AcylCo_DH-like_C"/>
</dbReference>
<comment type="similarity">
    <text evidence="2 17">Belongs to the glycosyltransferase 43 family.</text>
</comment>
<accession>A0A8S3QEV7</accession>
<dbReference type="InterPro" id="IPR006089">
    <property type="entry name" value="Acyl-CoA_DH_CS"/>
</dbReference>
<evidence type="ECO:0000256" key="5">
    <source>
        <dbReference type="ARBA" id="ARBA00022692"/>
    </source>
</evidence>
<keyword evidence="17" id="KW-0333">Golgi apparatus</keyword>
<evidence type="ECO:0000313" key="19">
    <source>
        <dbReference type="EMBL" id="CAG2193143.1"/>
    </source>
</evidence>
<evidence type="ECO:0000256" key="13">
    <source>
        <dbReference type="ARBA" id="ARBA00023211"/>
    </source>
</evidence>
<dbReference type="Proteomes" id="UP000683360">
    <property type="component" value="Unassembled WGS sequence"/>
</dbReference>
<dbReference type="Gene3D" id="1.20.140.10">
    <property type="entry name" value="Butyryl-CoA Dehydrogenase, subunit A, domain 3"/>
    <property type="match status" value="1"/>
</dbReference>
<evidence type="ECO:0000256" key="9">
    <source>
        <dbReference type="ARBA" id="ARBA00022989"/>
    </source>
</evidence>
<dbReference type="SUPFAM" id="SSF53448">
    <property type="entry name" value="Nucleotide-diphospho-sugar transferases"/>
    <property type="match status" value="1"/>
</dbReference>
<dbReference type="Pfam" id="PF21343">
    <property type="entry name" value="ACAD9-ACADV_C"/>
    <property type="match status" value="1"/>
</dbReference>
<dbReference type="Gene3D" id="3.90.550.10">
    <property type="entry name" value="Spore Coat Polysaccharide Biosynthesis Protein SpsA, Chain A"/>
    <property type="match status" value="1"/>
</dbReference>
<dbReference type="PANTHER" id="PTHR10896">
    <property type="entry name" value="GALACTOSYLGALACTOSYLXYLOSYLPROTEIN 3-BETA-GLUCURONOSYLTRANSFERASE BETA-1,3-GLUCURONYLTRANSFERASE"/>
    <property type="match status" value="1"/>
</dbReference>
<name>A0A8S3QEV7_MYTED</name>
<dbReference type="EC" id="2.4.1.135" evidence="3 17"/>
<evidence type="ECO:0000256" key="16">
    <source>
        <dbReference type="PIRSR" id="PIRSR605027-3"/>
    </source>
</evidence>
<evidence type="ECO:0000313" key="20">
    <source>
        <dbReference type="Proteomes" id="UP000683360"/>
    </source>
</evidence>
<feature type="transmembrane region" description="Helical" evidence="17">
    <location>
        <begin position="12"/>
        <end position="34"/>
    </location>
</feature>
<evidence type="ECO:0000256" key="6">
    <source>
        <dbReference type="ARBA" id="ARBA00022723"/>
    </source>
</evidence>
<dbReference type="GO" id="GO:0003995">
    <property type="term" value="F:acyl-CoA dehydrogenase activity"/>
    <property type="evidence" value="ECO:0007669"/>
    <property type="project" value="InterPro"/>
</dbReference>
<evidence type="ECO:0000259" key="18">
    <source>
        <dbReference type="Pfam" id="PF21343"/>
    </source>
</evidence>
<evidence type="ECO:0000256" key="17">
    <source>
        <dbReference type="RuleBase" id="RU363127"/>
    </source>
</evidence>
<keyword evidence="6 16" id="KW-0479">Metal-binding</keyword>
<dbReference type="Pfam" id="PF03360">
    <property type="entry name" value="Glyco_transf_43"/>
    <property type="match status" value="1"/>
</dbReference>